<feature type="region of interest" description="Disordered" evidence="1">
    <location>
        <begin position="193"/>
        <end position="220"/>
    </location>
</feature>
<organism evidence="2 3">
    <name type="scientific">Rat cytomegalovirus (strain Maastricht)</name>
    <dbReference type="NCBI Taxonomy" id="79700"/>
    <lineage>
        <taxon>Viruses</taxon>
        <taxon>Duplodnaviria</taxon>
        <taxon>Heunggongvirae</taxon>
        <taxon>Peploviricota</taxon>
        <taxon>Herviviricetes</taxon>
        <taxon>Herpesvirales</taxon>
        <taxon>Orthoherpesviridae</taxon>
        <taxon>Betaherpesvirinae</taxon>
        <taxon>Muromegalovirus</taxon>
        <taxon>Muromegalovirus muridbeta2</taxon>
        <taxon>Murid betaherpesvirus 2</taxon>
    </lineage>
</organism>
<dbReference type="RefSeq" id="NP_064118.1">
    <property type="nucleotide sequence ID" value="NC_002512.2"/>
</dbReference>
<sequence length="220" mass="24517">MIERQRRDRGGGRPQQGGQDRGPADGGGKVELGRVGRGRGGDPEPGRHRVPRPDVTRVAAVGIDGEGHGPPGPVVLRLWRTRHSRSVWRAAWIYNNTETTRRRVERKGAELGDLVARVRAGVARSRTEVSRPRPRRGAAEKQTTTRGKVPATRRVSFILSRGRRAPTRLPRSLKIWKTPRRPRVRVCVSLSLRAPPPRLTRPPPGAGPRPRWSPRPTRSP</sequence>
<feature type="region of interest" description="Disordered" evidence="1">
    <location>
        <begin position="1"/>
        <end position="55"/>
    </location>
</feature>
<organismHost>
    <name type="scientific">Rattus</name>
    <name type="common">rats</name>
    <dbReference type="NCBI Taxonomy" id="10114"/>
</organismHost>
<gene>
    <name evidence="2" type="primary">r3</name>
</gene>
<feature type="compositionally biased region" description="Basic and acidic residues" evidence="1">
    <location>
        <begin position="31"/>
        <end position="55"/>
    </location>
</feature>
<dbReference type="KEGG" id="vg:940425"/>
<evidence type="ECO:0000313" key="3">
    <source>
        <dbReference type="Proteomes" id="UP000008288"/>
    </source>
</evidence>
<reference evidence="2 3" key="1">
    <citation type="journal article" date="1996" name="J. Gen. Virol.">
        <title>Cloning and sequence analysis of the genes encoding DNA polymerase, glycoprotein B, ICP18.5 and major DNA-binding protein of rat cytomegalovirus.</title>
        <authorList>
            <person name="Beuken E."/>
            <person name="Slobbe R."/>
            <person name="Bruggeman C.A."/>
            <person name="Vink C."/>
        </authorList>
    </citation>
    <scope>NUCLEOTIDE SEQUENCE [LARGE SCALE GENOMIC DNA]</scope>
    <source>
        <strain evidence="2 3">Maastricht</strain>
    </source>
</reference>
<reference evidence="2 3" key="7">
    <citation type="journal article" date="1999" name="J. Virol.">
        <title>Deletion of the R78 G protein-coupled receptor gene from rat cytomegalovirus results in an attenuated, syncytium-inducing mutant strain.</title>
        <authorList>
            <person name="Beisser P.S."/>
            <person name="Grauls G."/>
            <person name="Bruggeman C.A."/>
            <person name="Vink C."/>
        </authorList>
    </citation>
    <scope>NUCLEOTIDE SEQUENCE [LARGE SCALE GENOMIC DNA]</scope>
    <source>
        <strain evidence="2 3">Maastricht</strain>
    </source>
</reference>
<reference evidence="2 3" key="10">
    <citation type="journal article" date="2000" name="Virus Res.">
        <title>Rat cytomegalovirus R89 is a highly conserved gene which expresses a spliced transcript.</title>
        <authorList>
            <person name="Gruijthuijsen Y.K."/>
            <person name="Beuken E."/>
            <person name="Bruggeman C.A."/>
            <person name="Vink C."/>
        </authorList>
    </citation>
    <scope>NUCLEOTIDE SEQUENCE [LARGE SCALE GENOMIC DNA]</scope>
    <source>
        <strain evidence="2 3">Maastricht</strain>
    </source>
</reference>
<reference evidence="2 3" key="3">
    <citation type="journal article" date="1997" name="J. Gen. Virol.">
        <title>Cloning and functional characterization of the origin of lytic-phase DNA replication of rat cytomegalovirus.</title>
        <authorList>
            <person name="Vink C."/>
            <person name="Beuken E."/>
            <person name="Bruggeman C.A."/>
        </authorList>
    </citation>
    <scope>NUCLEOTIDE SEQUENCE [LARGE SCALE GENOMIC DNA]</scope>
    <source>
        <strain evidence="2 3">Maastricht</strain>
    </source>
</reference>
<feature type="region of interest" description="Disordered" evidence="1">
    <location>
        <begin position="123"/>
        <end position="149"/>
    </location>
</feature>
<dbReference type="Proteomes" id="UP000008288">
    <property type="component" value="Segment"/>
</dbReference>
<feature type="compositionally biased region" description="Pro residues" evidence="1">
    <location>
        <begin position="194"/>
        <end position="220"/>
    </location>
</feature>
<reference evidence="2 3" key="2">
    <citation type="journal article" date="1996" name="J. Virol.">
        <title>Structure of the rat cytomegalovirus genome termini.</title>
        <authorList>
            <person name="Vink C."/>
            <person name="Beuken E."/>
            <person name="Bruggeman C.A."/>
        </authorList>
    </citation>
    <scope>NUCLEOTIDE SEQUENCE [LARGE SCALE GENOMIC DNA]</scope>
    <source>
        <strain evidence="2 3">Maastricht</strain>
    </source>
</reference>
<name>Q9DWH6_RCMVM</name>
<proteinExistence type="predicted"/>
<reference evidence="2 3" key="8">
    <citation type="journal article" date="2000" name="J. Virol.">
        <title>The r144 major histocompatibility complex class I-like gene of rat cytomegalovirus is dispensable for both acute and long-term infection in the immunocompromised host.</title>
        <authorList>
            <person name="Beisser P.S."/>
            <person name="Kloover J.S."/>
            <person name="Grauls G.E."/>
            <person name="Blok M.J."/>
            <person name="Bruggeman C.A."/>
            <person name="Vink C."/>
        </authorList>
    </citation>
    <scope>NUCLEOTIDE SEQUENCE [LARGE SCALE GENOMIC DNA]</scope>
    <source>
        <strain evidence="2 3">Maastricht</strain>
    </source>
</reference>
<feature type="compositionally biased region" description="Basic and acidic residues" evidence="1">
    <location>
        <begin position="1"/>
        <end position="11"/>
    </location>
</feature>
<accession>Q9DWH6</accession>
<reference evidence="2 3" key="4">
    <citation type="journal article" date="1998" name="J. Virol.">
        <title>The R33 G protein-coupled receptor gene of rat cytomegalovirus plays an essential role in the pathogenesis of viral infection.</title>
        <authorList>
            <person name="Beisser P.S."/>
            <person name="Vink C."/>
            <person name="Van Dam J.G."/>
            <person name="Grauls G."/>
            <person name="Vanherle S.J."/>
            <person name="Bruggeman C.A."/>
        </authorList>
    </citation>
    <scope>NUCLEOTIDE SEQUENCE [LARGE SCALE GENOMIC DNA]</scope>
    <source>
        <strain evidence="2 3">Maastricht</strain>
    </source>
</reference>
<keyword evidence="3" id="KW-1185">Reference proteome</keyword>
<evidence type="ECO:0000313" key="2">
    <source>
        <dbReference type="EMBL" id="AAF99113.1"/>
    </source>
</evidence>
<dbReference type="GeneID" id="940425"/>
<reference evidence="2 3" key="5">
    <citation type="journal article" date="1998" name="Virology">
        <title>The Maastricht strain and England strain of rat cytomegalovirus represent different betaherpesvirus species rather than strains.</title>
        <authorList>
            <person name="Beisser P.S."/>
            <person name="Kaptein S.J."/>
            <person name="Beuken E."/>
            <person name="Bruggeman C.A."/>
            <person name="Vink C."/>
        </authorList>
    </citation>
    <scope>NUCLEOTIDE SEQUENCE [LARGE SCALE GENOMIC DNA]</scope>
    <source>
        <strain evidence="2 3">Maastricht</strain>
    </source>
</reference>
<protein>
    <submittedName>
        <fullName evidence="2">Pr3</fullName>
    </submittedName>
</protein>
<reference evidence="2 3" key="9">
    <citation type="journal article" date="2000" name="J. Virol.">
        <title>Complete DNA sequence of the rat cytomegalovirus genome.</title>
        <authorList>
            <person name="Vink C."/>
            <person name="Beuken E."/>
            <person name="Bruggeman C.A."/>
        </authorList>
    </citation>
    <scope>NUCLEOTIDE SEQUENCE [LARGE SCALE GENOMIC DNA]</scope>
    <source>
        <strain evidence="2 3">Maastricht</strain>
    </source>
</reference>
<dbReference type="EMBL" id="AF232689">
    <property type="protein sequence ID" value="AAF99113.1"/>
    <property type="molecule type" value="Genomic_DNA"/>
</dbReference>
<evidence type="ECO:0000256" key="1">
    <source>
        <dbReference type="SAM" id="MobiDB-lite"/>
    </source>
</evidence>
<reference evidence="2 3" key="6">
    <citation type="journal article" date="1999" name="J. Gen. Virol.">
        <title>The rat cytomegalovirus R32 gene encodes a virion-associated protein that elicits a strong humoral immune response in infected rats.</title>
        <authorList>
            <person name="Beuken E."/>
            <person name="Grauls G."/>
            <person name="Bruggeman C.A."/>
            <person name="Vink C."/>
        </authorList>
    </citation>
    <scope>NUCLEOTIDE SEQUENCE [LARGE SCALE GENOMIC DNA]</scope>
    <source>
        <strain evidence="2 3">Maastricht</strain>
    </source>
</reference>